<feature type="signal peptide" evidence="2">
    <location>
        <begin position="1"/>
        <end position="24"/>
    </location>
</feature>
<keyword evidence="1" id="KW-0175">Coiled coil</keyword>
<dbReference type="AlphaFoldDB" id="A0A5N0URB0"/>
<protein>
    <submittedName>
        <fullName evidence="3">Uncharacterized protein</fullName>
    </submittedName>
</protein>
<dbReference type="OrthoDB" id="3635905at2"/>
<feature type="chain" id="PRO_5024274905" evidence="2">
    <location>
        <begin position="25"/>
        <end position="117"/>
    </location>
</feature>
<dbReference type="RefSeq" id="WP_144752592.1">
    <property type="nucleotide sequence ID" value="NZ_VMNW02000069.1"/>
</dbReference>
<dbReference type="Proteomes" id="UP000319769">
    <property type="component" value="Unassembled WGS sequence"/>
</dbReference>
<keyword evidence="2" id="KW-0732">Signal</keyword>
<comment type="caution">
    <text evidence="3">The sequence shown here is derived from an EMBL/GenBank/DDBJ whole genome shotgun (WGS) entry which is preliminary data.</text>
</comment>
<feature type="coiled-coil region" evidence="1">
    <location>
        <begin position="51"/>
        <end position="112"/>
    </location>
</feature>
<accession>A0A5N0URB0</accession>
<keyword evidence="4" id="KW-1185">Reference proteome</keyword>
<reference evidence="3" key="1">
    <citation type="submission" date="2019-09" db="EMBL/GenBank/DDBJ databases">
        <authorList>
            <person name="Teo W.F.A."/>
            <person name="Duangmal K."/>
        </authorList>
    </citation>
    <scope>NUCLEOTIDE SEQUENCE [LARGE SCALE GENOMIC DNA]</scope>
    <source>
        <strain evidence="3">K81G1</strain>
    </source>
</reference>
<name>A0A5N0URB0_9PSEU</name>
<evidence type="ECO:0000256" key="1">
    <source>
        <dbReference type="SAM" id="Coils"/>
    </source>
</evidence>
<evidence type="ECO:0000256" key="2">
    <source>
        <dbReference type="SAM" id="SignalP"/>
    </source>
</evidence>
<proteinExistence type="predicted"/>
<dbReference type="EMBL" id="VMNW02000069">
    <property type="protein sequence ID" value="KAA9154052.1"/>
    <property type="molecule type" value="Genomic_DNA"/>
</dbReference>
<organism evidence="3 4">
    <name type="scientific">Amycolatopsis acidicola</name>
    <dbReference type="NCBI Taxonomy" id="2596893"/>
    <lineage>
        <taxon>Bacteria</taxon>
        <taxon>Bacillati</taxon>
        <taxon>Actinomycetota</taxon>
        <taxon>Actinomycetes</taxon>
        <taxon>Pseudonocardiales</taxon>
        <taxon>Pseudonocardiaceae</taxon>
        <taxon>Amycolatopsis</taxon>
    </lineage>
</organism>
<sequence length="117" mass="12582">MKLAWGSGMAVLALVLAGCDQVDAATSKTSACAEALGLSNIDVHLDPEALAQQAQQKADRLRQLASEVSDQDLKQQLGTMADSYLALEQRKLDNLSNLNDWLQRNAANLSALREACL</sequence>
<gene>
    <name evidence="3" type="ORF">FPZ12_032920</name>
</gene>
<dbReference type="PROSITE" id="PS51257">
    <property type="entry name" value="PROKAR_LIPOPROTEIN"/>
    <property type="match status" value="1"/>
</dbReference>
<evidence type="ECO:0000313" key="3">
    <source>
        <dbReference type="EMBL" id="KAA9154052.1"/>
    </source>
</evidence>
<evidence type="ECO:0000313" key="4">
    <source>
        <dbReference type="Proteomes" id="UP000319769"/>
    </source>
</evidence>